<gene>
    <name evidence="2" type="ORF">PCON_11890</name>
</gene>
<keyword evidence="3" id="KW-1185">Reference proteome</keyword>
<sequence>MPVEEEEQASIDVRHLRELVSSSPPPDSILAPTQVVATQYTATQKSQIDDVRIPESPIVRLSSQYQTVDTYQIPNHAGNLHLTYSGPSETQEQTQNHRQLTTQPDSIDLQETNQQNPVSIDESMEKSESLPDVEAAPSSGQKPLETVPPPEAESSESPPEAVQEPGVNSVVDLVLEEEDSGDRPDYFPEELRYETEAVGQPNQESSPVKNPLSHLGVGRGTGLTLSQVFGAPSSPVVRTRQRLDSQPPPTPSFTAARMMAQSMAPLLQLTCGSPTERTGLTRYIYNTGKEEDNGTKFCWAFTTTRFFSTESYAYQARPGS</sequence>
<feature type="region of interest" description="Disordered" evidence="1">
    <location>
        <begin position="78"/>
        <end position="167"/>
    </location>
</feature>
<dbReference type="Proteomes" id="UP000018144">
    <property type="component" value="Unassembled WGS sequence"/>
</dbReference>
<name>U4L686_PYROM</name>
<evidence type="ECO:0000256" key="1">
    <source>
        <dbReference type="SAM" id="MobiDB-lite"/>
    </source>
</evidence>
<dbReference type="AlphaFoldDB" id="U4L686"/>
<accession>U4L686</accession>
<evidence type="ECO:0000313" key="3">
    <source>
        <dbReference type="Proteomes" id="UP000018144"/>
    </source>
</evidence>
<protein>
    <submittedName>
        <fullName evidence="2">Uncharacterized protein</fullName>
    </submittedName>
</protein>
<organism evidence="2 3">
    <name type="scientific">Pyronema omphalodes (strain CBS 100304)</name>
    <name type="common">Pyronema confluens</name>
    <dbReference type="NCBI Taxonomy" id="1076935"/>
    <lineage>
        <taxon>Eukaryota</taxon>
        <taxon>Fungi</taxon>
        <taxon>Dikarya</taxon>
        <taxon>Ascomycota</taxon>
        <taxon>Pezizomycotina</taxon>
        <taxon>Pezizomycetes</taxon>
        <taxon>Pezizales</taxon>
        <taxon>Pyronemataceae</taxon>
        <taxon>Pyronema</taxon>
    </lineage>
</organism>
<evidence type="ECO:0000313" key="2">
    <source>
        <dbReference type="EMBL" id="CCX12296.1"/>
    </source>
</evidence>
<proteinExistence type="predicted"/>
<feature type="compositionally biased region" description="Polar residues" evidence="1">
    <location>
        <begin position="85"/>
        <end position="118"/>
    </location>
</feature>
<feature type="compositionally biased region" description="Low complexity" evidence="1">
    <location>
        <begin position="155"/>
        <end position="165"/>
    </location>
</feature>
<dbReference type="EMBL" id="HF935695">
    <property type="protein sequence ID" value="CCX12296.1"/>
    <property type="molecule type" value="Genomic_DNA"/>
</dbReference>
<reference evidence="2 3" key="1">
    <citation type="journal article" date="2013" name="PLoS Genet.">
        <title>The genome and development-dependent transcriptomes of Pyronema confluens: a window into fungal evolution.</title>
        <authorList>
            <person name="Traeger S."/>
            <person name="Altegoer F."/>
            <person name="Freitag M."/>
            <person name="Gabaldon T."/>
            <person name="Kempken F."/>
            <person name="Kumar A."/>
            <person name="Marcet-Houben M."/>
            <person name="Poggeler S."/>
            <person name="Stajich J.E."/>
            <person name="Nowrousian M."/>
        </authorList>
    </citation>
    <scope>NUCLEOTIDE SEQUENCE [LARGE SCALE GENOMIC DNA]</scope>
    <source>
        <strain evidence="3">CBS 100304</strain>
        <tissue evidence="2">Vegetative mycelium</tissue>
    </source>
</reference>